<dbReference type="SUPFAM" id="SSF46689">
    <property type="entry name" value="Homeodomain-like"/>
    <property type="match status" value="1"/>
</dbReference>
<sequence length="74" mass="8109">MEHGGQQPRRPGRPARLSKQAIVAAAVAIVAEEGLAGVSMRRVAERLACSPMALYRHVRDKDELVALVREHLGR</sequence>
<evidence type="ECO:0000256" key="3">
    <source>
        <dbReference type="ARBA" id="ARBA00023163"/>
    </source>
</evidence>
<comment type="caution">
    <text evidence="6">The sequence shown here is derived from an EMBL/GenBank/DDBJ whole genome shotgun (WGS) entry which is preliminary data.</text>
</comment>
<dbReference type="PRINTS" id="PR00455">
    <property type="entry name" value="HTHTETR"/>
</dbReference>
<gene>
    <name evidence="6" type="ORF">JOF53_000254</name>
</gene>
<dbReference type="PANTHER" id="PTHR30055:SF151">
    <property type="entry name" value="TRANSCRIPTIONAL REGULATORY PROTEIN"/>
    <property type="match status" value="1"/>
</dbReference>
<reference evidence="6 7" key="1">
    <citation type="submission" date="2021-03" db="EMBL/GenBank/DDBJ databases">
        <title>Sequencing the genomes of 1000 actinobacteria strains.</title>
        <authorList>
            <person name="Klenk H.-P."/>
        </authorList>
    </citation>
    <scope>NUCLEOTIDE SEQUENCE [LARGE SCALE GENOMIC DNA]</scope>
    <source>
        <strain evidence="6 7">DSM 44580</strain>
    </source>
</reference>
<dbReference type="PROSITE" id="PS50977">
    <property type="entry name" value="HTH_TETR_2"/>
    <property type="match status" value="1"/>
</dbReference>
<keyword evidence="2 4" id="KW-0238">DNA-binding</keyword>
<evidence type="ECO:0000313" key="6">
    <source>
        <dbReference type="EMBL" id="MBP2471382.1"/>
    </source>
</evidence>
<dbReference type="Pfam" id="PF00440">
    <property type="entry name" value="TetR_N"/>
    <property type="match status" value="1"/>
</dbReference>
<dbReference type="EMBL" id="JAGIOO010000001">
    <property type="protein sequence ID" value="MBP2471382.1"/>
    <property type="molecule type" value="Genomic_DNA"/>
</dbReference>
<feature type="DNA-binding region" description="H-T-H motif" evidence="4">
    <location>
        <begin position="39"/>
        <end position="58"/>
    </location>
</feature>
<evidence type="ECO:0000256" key="4">
    <source>
        <dbReference type="PROSITE-ProRule" id="PRU00335"/>
    </source>
</evidence>
<keyword evidence="3" id="KW-0804">Transcription</keyword>
<dbReference type="RefSeq" id="WP_209706205.1">
    <property type="nucleotide sequence ID" value="NZ_JAGIOO010000001.1"/>
</dbReference>
<keyword evidence="7" id="KW-1185">Reference proteome</keyword>
<evidence type="ECO:0000256" key="2">
    <source>
        <dbReference type="ARBA" id="ARBA00023125"/>
    </source>
</evidence>
<dbReference type="InterPro" id="IPR001647">
    <property type="entry name" value="HTH_TetR"/>
</dbReference>
<dbReference type="InterPro" id="IPR009057">
    <property type="entry name" value="Homeodomain-like_sf"/>
</dbReference>
<keyword evidence="1" id="KW-0805">Transcription regulation</keyword>
<feature type="domain" description="HTH tetR-type" evidence="5">
    <location>
        <begin position="16"/>
        <end position="74"/>
    </location>
</feature>
<dbReference type="InterPro" id="IPR050109">
    <property type="entry name" value="HTH-type_TetR-like_transc_reg"/>
</dbReference>
<evidence type="ECO:0000259" key="5">
    <source>
        <dbReference type="PROSITE" id="PS50977"/>
    </source>
</evidence>
<dbReference type="Proteomes" id="UP001519363">
    <property type="component" value="Unassembled WGS sequence"/>
</dbReference>
<evidence type="ECO:0000256" key="1">
    <source>
        <dbReference type="ARBA" id="ARBA00023015"/>
    </source>
</evidence>
<proteinExistence type="predicted"/>
<organism evidence="6 7">
    <name type="scientific">Crossiella equi</name>
    <dbReference type="NCBI Taxonomy" id="130796"/>
    <lineage>
        <taxon>Bacteria</taxon>
        <taxon>Bacillati</taxon>
        <taxon>Actinomycetota</taxon>
        <taxon>Actinomycetes</taxon>
        <taxon>Pseudonocardiales</taxon>
        <taxon>Pseudonocardiaceae</taxon>
        <taxon>Crossiella</taxon>
    </lineage>
</organism>
<accession>A0ABS5A485</accession>
<dbReference type="PANTHER" id="PTHR30055">
    <property type="entry name" value="HTH-TYPE TRANSCRIPTIONAL REGULATOR RUTR"/>
    <property type="match status" value="1"/>
</dbReference>
<evidence type="ECO:0000313" key="7">
    <source>
        <dbReference type="Proteomes" id="UP001519363"/>
    </source>
</evidence>
<name>A0ABS5A485_9PSEU</name>
<protein>
    <submittedName>
        <fullName evidence="6">AcrR family transcriptional regulator</fullName>
    </submittedName>
</protein>
<dbReference type="Gene3D" id="1.10.357.10">
    <property type="entry name" value="Tetracycline Repressor, domain 2"/>
    <property type="match status" value="1"/>
</dbReference>